<dbReference type="RefSeq" id="WP_038238112.1">
    <property type="nucleotide sequence ID" value="NZ_CAWNPE010000001.1"/>
</dbReference>
<proteinExistence type="predicted"/>
<sequence length="349" mass="39791">MNRDKKEETLVWSGISELEITLRSVTDSSLIFANGRNMITVDVFLTATETEHGDVIELPYDVILKNTYLIDFSSGEKLNKGAYSGGVFGWAYTNESNGFTGVPILKTSIVKTSIDQAAVSEDNIDGKQRISFYIYCSESEQNKIKNIAVMITAPDMTFSTAHGHQKDSFIQLKALREIKYKYSNAKTKSKFVNITETLPKNVSVAQKNVYFSLKSDVIYGKCLITKMEADFHSLIGKAHQCYHSDDGYSTYYTHFLWDVGKEKEVSIGERKWIELPINFPLNIRINQHFGELCFSILMVTDYTFPKLQDKWYDAFIFTVYDQFGNKGIYGLIPDNTNDESKQEVYFAEV</sequence>
<evidence type="ECO:0000313" key="1">
    <source>
        <dbReference type="EMBL" id="MBD2798984.1"/>
    </source>
</evidence>
<gene>
    <name evidence="1" type="ORF">ID854_00530</name>
</gene>
<comment type="caution">
    <text evidence="1">The sequence shown here is derived from an EMBL/GenBank/DDBJ whole genome shotgun (WGS) entry which is preliminary data.</text>
</comment>
<dbReference type="AlphaFoldDB" id="A0AAW3YPA0"/>
<protein>
    <submittedName>
        <fullName evidence="1">Uncharacterized protein</fullName>
    </submittedName>
</protein>
<reference evidence="1" key="1">
    <citation type="submission" date="2020-09" db="EMBL/GenBank/DDBJ databases">
        <authorList>
            <person name="Palma L."/>
            <person name="Caballero P."/>
            <person name="Berry C."/>
            <person name="Del Valle E."/>
        </authorList>
    </citation>
    <scope>NUCLEOTIDE SEQUENCE</scope>
    <source>
        <strain evidence="1">M</strain>
    </source>
</reference>
<name>A0AAW3YPA0_9GAMM</name>
<dbReference type="EMBL" id="JACXBF010000028">
    <property type="protein sequence ID" value="MBD2798984.1"/>
    <property type="molecule type" value="Genomic_DNA"/>
</dbReference>
<accession>A0AAW3YPA0</accession>
<dbReference type="GeneID" id="97124424"/>
<organism evidence="1">
    <name type="scientific">Xenorhabdus szentirmaii</name>
    <dbReference type="NCBI Taxonomy" id="290112"/>
    <lineage>
        <taxon>Bacteria</taxon>
        <taxon>Pseudomonadati</taxon>
        <taxon>Pseudomonadota</taxon>
        <taxon>Gammaproteobacteria</taxon>
        <taxon>Enterobacterales</taxon>
        <taxon>Morganellaceae</taxon>
        <taxon>Xenorhabdus</taxon>
    </lineage>
</organism>
<dbReference type="Proteomes" id="UP001193920">
    <property type="component" value="Unassembled WGS sequence"/>
</dbReference>
<reference evidence="1" key="2">
    <citation type="journal article" date="2024" name="Toxins">
        <title>Genome Sequence Analysis of Native Xenorhabdus Strains Isolated from Entomopathogenic Nematodes in Argentina.</title>
        <authorList>
            <person name="Palma L."/>
            <person name="Frizzo L."/>
            <person name="Kaiser S."/>
            <person name="Berry C."/>
            <person name="Caballero P."/>
            <person name="Bode H.B."/>
            <person name="Del Valle E.E."/>
        </authorList>
    </citation>
    <scope>NUCLEOTIDE SEQUENCE</scope>
    <source>
        <strain evidence="1">M</strain>
    </source>
</reference>